<evidence type="ECO:0000256" key="1">
    <source>
        <dbReference type="ARBA" id="ARBA00001962"/>
    </source>
</evidence>
<dbReference type="PANTHER" id="PTHR20883">
    <property type="entry name" value="PHYTANOYL-COA DIOXYGENASE DOMAIN CONTAINING 1"/>
    <property type="match status" value="1"/>
</dbReference>
<accession>A0A6A6YZD1</accession>
<reference evidence="5 7" key="1">
    <citation type="journal article" date="2020" name="Stud. Mycol.">
        <title>101 Dothideomycetes genomes: a test case for predicting lifestyles and emergence of pathogens.</title>
        <authorList>
            <person name="Haridas S."/>
            <person name="Albert R."/>
            <person name="Binder M."/>
            <person name="Bloem J."/>
            <person name="Labutti K."/>
            <person name="Salamov A."/>
            <person name="Andreopoulos B."/>
            <person name="Baker S."/>
            <person name="Barry K."/>
            <person name="Bills G."/>
            <person name="Bluhm B."/>
            <person name="Cannon C."/>
            <person name="Castanera R."/>
            <person name="Culley D."/>
            <person name="Daum C."/>
            <person name="Ezra D."/>
            <person name="Gonzalez J."/>
            <person name="Henrissat B."/>
            <person name="Kuo A."/>
            <person name="Liang C."/>
            <person name="Lipzen A."/>
            <person name="Lutzoni F."/>
            <person name="Magnuson J."/>
            <person name="Mondo S."/>
            <person name="Nolan M."/>
            <person name="Ohm R."/>
            <person name="Pangilinan J."/>
            <person name="Park H.-J."/>
            <person name="Ramirez L."/>
            <person name="Alfaro M."/>
            <person name="Sun H."/>
            <person name="Tritt A."/>
            <person name="Yoshinaga Y."/>
            <person name="Zwiers L.-H."/>
            <person name="Turgeon B."/>
            <person name="Goodwin S."/>
            <person name="Spatafora J."/>
            <person name="Crous P."/>
            <person name="Grigoriev I."/>
        </authorList>
    </citation>
    <scope>NUCLEOTIDE SEQUENCE</scope>
    <source>
        <strain evidence="5 7">CBS 304.34</strain>
    </source>
</reference>
<reference evidence="7" key="3">
    <citation type="submission" date="2025-04" db="UniProtKB">
        <authorList>
            <consortium name="RefSeq"/>
        </authorList>
    </citation>
    <scope>IDENTIFICATION</scope>
    <source>
        <strain evidence="7">CBS 304.34</strain>
    </source>
</reference>
<dbReference type="RefSeq" id="XP_033581074.1">
    <property type="nucleotide sequence ID" value="XM_033717559.1"/>
</dbReference>
<dbReference type="Proteomes" id="UP000504636">
    <property type="component" value="Unplaced"/>
</dbReference>
<comment type="cofactor">
    <cofactor evidence="1">
        <name>Fe cation</name>
        <dbReference type="ChEBI" id="CHEBI:24875"/>
    </cofactor>
</comment>
<gene>
    <name evidence="5 7" type="ORF">BDZ99DRAFT_436858</name>
</gene>
<comment type="similarity">
    <text evidence="2">Belongs to the PhyH family.</text>
</comment>
<evidence type="ECO:0000256" key="3">
    <source>
        <dbReference type="ARBA" id="ARBA00022723"/>
    </source>
</evidence>
<organism evidence="5">
    <name type="scientific">Mytilinidion resinicola</name>
    <dbReference type="NCBI Taxonomy" id="574789"/>
    <lineage>
        <taxon>Eukaryota</taxon>
        <taxon>Fungi</taxon>
        <taxon>Dikarya</taxon>
        <taxon>Ascomycota</taxon>
        <taxon>Pezizomycotina</taxon>
        <taxon>Dothideomycetes</taxon>
        <taxon>Pleosporomycetidae</taxon>
        <taxon>Mytilinidiales</taxon>
        <taxon>Mytilinidiaceae</taxon>
        <taxon>Mytilinidion</taxon>
    </lineage>
</organism>
<dbReference type="InterPro" id="IPR008775">
    <property type="entry name" value="Phytyl_CoA_dOase-like"/>
</dbReference>
<evidence type="ECO:0000313" key="5">
    <source>
        <dbReference type="EMBL" id="KAF2814110.1"/>
    </source>
</evidence>
<dbReference type="SUPFAM" id="SSF51197">
    <property type="entry name" value="Clavaminate synthase-like"/>
    <property type="match status" value="1"/>
</dbReference>
<evidence type="ECO:0000256" key="2">
    <source>
        <dbReference type="ARBA" id="ARBA00005830"/>
    </source>
</evidence>
<keyword evidence="6" id="KW-1185">Reference proteome</keyword>
<sequence length="299" mass="32795">MDKPELQRISADAPIEEILEVLDRDGGLIVKGLVGPETLQQIAKELKPFEQPDQEWKGNFFPEATKRICGAVGKSKTLATKVFMHPLYQEVCNRRLTITKKSRYGDDIRTFKCSPVGNASTTFDIGPGATAQQLHRDDGVHHLSHPNPQPYMIGMLLAETRTTPENGATVVIPGSHKWGDWEDRPPMPEETIPATLEPGDALLFDGAVFHGGGTNSTESERRKVHGVFMIRGNLRPEENTYLSLPPSVAESYPDDVLKAYGYGASTSGLGWVDYKEPLAAVLGRKVKQPSLLFGAVGYA</sequence>
<evidence type="ECO:0000313" key="6">
    <source>
        <dbReference type="Proteomes" id="UP000504636"/>
    </source>
</evidence>
<name>A0A6A6YZD1_9PEZI</name>
<proteinExistence type="inferred from homology"/>
<reference evidence="7" key="2">
    <citation type="submission" date="2020-04" db="EMBL/GenBank/DDBJ databases">
        <authorList>
            <consortium name="NCBI Genome Project"/>
        </authorList>
    </citation>
    <scope>NUCLEOTIDE SEQUENCE</scope>
    <source>
        <strain evidence="7">CBS 304.34</strain>
    </source>
</reference>
<keyword evidence="4" id="KW-0408">Iron</keyword>
<dbReference type="GeneID" id="54458452"/>
<dbReference type="Gene3D" id="2.60.120.620">
    <property type="entry name" value="q2cbj1_9rhob like domain"/>
    <property type="match status" value="1"/>
</dbReference>
<dbReference type="AlphaFoldDB" id="A0A6A6YZD1"/>
<dbReference type="OrthoDB" id="445007at2759"/>
<dbReference type="EMBL" id="MU003695">
    <property type="protein sequence ID" value="KAF2814110.1"/>
    <property type="molecule type" value="Genomic_DNA"/>
</dbReference>
<dbReference type="PANTHER" id="PTHR20883:SF15">
    <property type="entry name" value="PHYTANOYL-COA DIOXYGENASE DOMAIN-CONTAINING PROTEIN 1"/>
    <property type="match status" value="1"/>
</dbReference>
<evidence type="ECO:0000313" key="7">
    <source>
        <dbReference type="RefSeq" id="XP_033581074.1"/>
    </source>
</evidence>
<protein>
    <submittedName>
        <fullName evidence="5 7">PhyH-domain-containing protein</fullName>
    </submittedName>
</protein>
<dbReference type="GO" id="GO:0046872">
    <property type="term" value="F:metal ion binding"/>
    <property type="evidence" value="ECO:0007669"/>
    <property type="project" value="UniProtKB-KW"/>
</dbReference>
<evidence type="ECO:0000256" key="4">
    <source>
        <dbReference type="ARBA" id="ARBA00023004"/>
    </source>
</evidence>
<keyword evidence="3" id="KW-0479">Metal-binding</keyword>
<dbReference type="Pfam" id="PF05721">
    <property type="entry name" value="PhyH"/>
    <property type="match status" value="1"/>
</dbReference>